<reference evidence="5" key="1">
    <citation type="journal article" date="2006" name="Science">
        <title>Phytophthora genome sequences uncover evolutionary origins and mechanisms of pathogenesis.</title>
        <authorList>
            <person name="Tyler B.M."/>
            <person name="Tripathy S."/>
            <person name="Zhang X."/>
            <person name="Dehal P."/>
            <person name="Jiang R.H."/>
            <person name="Aerts A."/>
            <person name="Arredondo F.D."/>
            <person name="Baxter L."/>
            <person name="Bensasson D."/>
            <person name="Beynon J.L."/>
            <person name="Chapman J."/>
            <person name="Damasceno C.M."/>
            <person name="Dorrance A.E."/>
            <person name="Dou D."/>
            <person name="Dickerman A.W."/>
            <person name="Dubchak I.L."/>
            <person name="Garbelotto M."/>
            <person name="Gijzen M."/>
            <person name="Gordon S.G."/>
            <person name="Govers F."/>
            <person name="Grunwald N.J."/>
            <person name="Huang W."/>
            <person name="Ivors K.L."/>
            <person name="Jones R.W."/>
            <person name="Kamoun S."/>
            <person name="Krampis K."/>
            <person name="Lamour K.H."/>
            <person name="Lee M.K."/>
            <person name="McDonald W.H."/>
            <person name="Medina M."/>
            <person name="Meijer H.J."/>
            <person name="Nordberg E.K."/>
            <person name="Maclean D.J."/>
            <person name="Ospina-Giraldo M.D."/>
            <person name="Morris P.F."/>
            <person name="Phuntumart V."/>
            <person name="Putnam N.H."/>
            <person name="Rash S."/>
            <person name="Rose J.K."/>
            <person name="Sakihama Y."/>
            <person name="Salamov A.A."/>
            <person name="Savidor A."/>
            <person name="Scheuring C.F."/>
            <person name="Smith B.M."/>
            <person name="Sobral B.W."/>
            <person name="Terry A."/>
            <person name="Torto-Alalibo T.A."/>
            <person name="Win J."/>
            <person name="Xu Z."/>
            <person name="Zhang H."/>
            <person name="Grigoriev I.V."/>
            <person name="Rokhsar D.S."/>
            <person name="Boore J.L."/>
        </authorList>
    </citation>
    <scope>NUCLEOTIDE SEQUENCE [LARGE SCALE GENOMIC DNA]</scope>
    <source>
        <strain evidence="5">Pr102</strain>
    </source>
</reference>
<dbReference type="HOGENOM" id="CLU_005093_0_0_1"/>
<dbReference type="InterPro" id="IPR021109">
    <property type="entry name" value="Peptidase_aspartic_dom_sf"/>
</dbReference>
<dbReference type="PANTHER" id="PTHR33223:SF6">
    <property type="entry name" value="CCHC-TYPE DOMAIN-CONTAINING PROTEIN"/>
    <property type="match status" value="1"/>
</dbReference>
<dbReference type="GO" id="GO:0003676">
    <property type="term" value="F:nucleic acid binding"/>
    <property type="evidence" value="ECO:0007669"/>
    <property type="project" value="InterPro"/>
</dbReference>
<evidence type="ECO:0000256" key="1">
    <source>
        <dbReference type="PROSITE-ProRule" id="PRU00047"/>
    </source>
</evidence>
<evidence type="ECO:0000256" key="2">
    <source>
        <dbReference type="SAM" id="MobiDB-lite"/>
    </source>
</evidence>
<dbReference type="VEuPathDB" id="FungiDB:KRP22_4748"/>
<dbReference type="InterPro" id="IPR005162">
    <property type="entry name" value="Retrotrans_gag_dom"/>
</dbReference>
<dbReference type="PROSITE" id="PS50158">
    <property type="entry name" value="ZF_CCHC"/>
    <property type="match status" value="1"/>
</dbReference>
<feature type="compositionally biased region" description="Basic and acidic residues" evidence="2">
    <location>
        <begin position="550"/>
        <end position="566"/>
    </location>
</feature>
<reference evidence="4" key="2">
    <citation type="submission" date="2015-06" db="UniProtKB">
        <authorList>
            <consortium name="EnsemblProtists"/>
        </authorList>
    </citation>
    <scope>IDENTIFICATION</scope>
    <source>
        <strain evidence="4">Pr102</strain>
    </source>
</reference>
<proteinExistence type="predicted"/>
<dbReference type="SUPFAM" id="SSF57756">
    <property type="entry name" value="Retrovirus zinc finger-like domains"/>
    <property type="match status" value="1"/>
</dbReference>
<dbReference type="GO" id="GO:0008270">
    <property type="term" value="F:zinc ion binding"/>
    <property type="evidence" value="ECO:0007669"/>
    <property type="project" value="UniProtKB-KW"/>
</dbReference>
<organism evidence="4 5">
    <name type="scientific">Phytophthora ramorum</name>
    <name type="common">Sudden oak death agent</name>
    <dbReference type="NCBI Taxonomy" id="164328"/>
    <lineage>
        <taxon>Eukaryota</taxon>
        <taxon>Sar</taxon>
        <taxon>Stramenopiles</taxon>
        <taxon>Oomycota</taxon>
        <taxon>Peronosporomycetes</taxon>
        <taxon>Peronosporales</taxon>
        <taxon>Peronosporaceae</taxon>
        <taxon>Phytophthora</taxon>
    </lineage>
</organism>
<dbReference type="SUPFAM" id="SSF50630">
    <property type="entry name" value="Acid proteases"/>
    <property type="match status" value="1"/>
</dbReference>
<feature type="region of interest" description="Disordered" evidence="2">
    <location>
        <begin position="706"/>
        <end position="730"/>
    </location>
</feature>
<evidence type="ECO:0000313" key="4">
    <source>
        <dbReference type="EnsemblProtists" id="Phyra73669"/>
    </source>
</evidence>
<keyword evidence="5" id="KW-1185">Reference proteome</keyword>
<dbReference type="InterPro" id="IPR036875">
    <property type="entry name" value="Znf_CCHC_sf"/>
</dbReference>
<keyword evidence="1" id="KW-0863">Zinc-finger</keyword>
<feature type="compositionally biased region" description="Basic residues" evidence="2">
    <location>
        <begin position="521"/>
        <end position="538"/>
    </location>
</feature>
<dbReference type="VEuPathDB" id="FungiDB:KRP23_4402"/>
<protein>
    <recommendedName>
        <fullName evidence="3">CCHC-type domain-containing protein</fullName>
    </recommendedName>
</protein>
<feature type="compositionally biased region" description="Low complexity" evidence="2">
    <location>
        <begin position="109"/>
        <end position="124"/>
    </location>
</feature>
<evidence type="ECO:0000259" key="3">
    <source>
        <dbReference type="PROSITE" id="PS50158"/>
    </source>
</evidence>
<dbReference type="InterPro" id="IPR001878">
    <property type="entry name" value="Znf_CCHC"/>
</dbReference>
<dbReference type="EnsemblProtists" id="Phyra73669">
    <property type="protein sequence ID" value="Phyra73669"/>
    <property type="gene ID" value="Phyra73669"/>
</dbReference>
<feature type="region of interest" description="Disordered" evidence="2">
    <location>
        <begin position="72"/>
        <end position="132"/>
    </location>
</feature>
<dbReference type="InParanoid" id="H3GDM2"/>
<feature type="region of interest" description="Disordered" evidence="2">
    <location>
        <begin position="1"/>
        <end position="56"/>
    </location>
</feature>
<dbReference type="eggNOG" id="KOG0017">
    <property type="taxonomic scope" value="Eukaryota"/>
</dbReference>
<feature type="region of interest" description="Disordered" evidence="2">
    <location>
        <begin position="494"/>
        <end position="592"/>
    </location>
</feature>
<keyword evidence="1" id="KW-0862">Zinc</keyword>
<sequence length="1268" mass="138627">MTEAMRTRSSTRTASSERTAPAAAEAAKRQATLTLETDDGGTMMLDSAEIGSSSGQTPLAAMTVTSLADDGHDGYGGGAAGGNGDAPRGQDTTGGGGSGPRDGWTPDSGRGADAAGRGTEAPGAGNAGGLGSAARQIVVREKAKSLKLTKFKGLDDNMPVSMWIKTVRAEVRRQAVTRGIAWEDKQLYHEVAAHFEGEAQRWFATVMETVPESEENIGTLATMLRAKYMTRRTGPELVDMLNSRRQMRGERLVEYAQSLREIAEQGDVGEDWLVSAFLKGMSSVGGATHVRANRPRTLDDAVNLATPIIGKYGEGYGFGLNDVMAAWDKREATSGRGPLAATTATMVDQEQSGLGSNLGTVISGYGPVWGTSEKPPRYDTEGRPVRNGKTGMSGWRSKRQSGNDQYARRGGKALKVEAHDGGHGYGGDTNAHDPAYATREGRLRRHQEYMARRVPKSSYRSRPGEVCFWCGKDGHYSRDCEVRKTDLAITNGQNATASEKGAGNGHPDPGRCKVREDEHRHSQKRERPKRKGRRKARFQQRAEWQTGDGGAHEERARGQQEDDVRGTGDGALRRATVSASGTREDGGPVAPKRVRFEEAAASSRDTPTKRDSWVTKDLATVNEVCPSKAGHATVKGSVEGAVEKKLSKALAEYEGSSTDEATPEELSAAVVEELSRRDMTMAKTLLVKSRRVKAEATLVKERERWRRKRQKRLDDAQERRERRKEREELATAMASDGTMSTVMSMSGKGGHAETSNTVGEHAGMPEPSMEFRDALMWGARAGRAPNETDAQQGVLKDGYLKLVRAEAGRQEDCEAAAGGGDVATEKGVAHQLVMAAAGLDATGKSDWTDAGGSTLQKSRTRRRYEKRMRKAKAKERREVRATLGRSMNMEEAYYALEEPRRQKETPRVLTPQEAKVIGFVPPSATAVLQGRGRRRRVKRYQYHSGGVYALPEVQQIGEEGALMRVAKLRAVRAPAVDTLPTARVNVRGEEKSIKLDTGAQYSVAGESWMAWGRRLEARPPVDYVEGFTGAVSKVLGVWRFRFTTQYDQVMTVDALIVEGTTEEFLLGEEWMIKNGVKIDLAACEMKWYEAETKKVVPFVCSRNGQHDDRPVRARLVQRARVLTQTCRNVELAVAAPEGIVGMFMPGEMVSKRVLLAPTLTKVQGGKVTVPILNLVGISTKLPTREALGTWTPTGEDWEVMDLTSELTPERVQAWLNEVYAEGEPLVNENDLTMGDMSPDSKALLLRLLRCFPRLLEPRTGCPPMTTLD</sequence>
<feature type="compositionally biased region" description="Basic and acidic residues" evidence="2">
    <location>
        <begin position="374"/>
        <end position="384"/>
    </location>
</feature>
<dbReference type="PANTHER" id="PTHR33223">
    <property type="entry name" value="CCHC-TYPE DOMAIN-CONTAINING PROTEIN"/>
    <property type="match status" value="1"/>
</dbReference>
<feature type="region of interest" description="Disordered" evidence="2">
    <location>
        <begin position="372"/>
        <end position="405"/>
    </location>
</feature>
<evidence type="ECO:0000313" key="5">
    <source>
        <dbReference type="Proteomes" id="UP000005238"/>
    </source>
</evidence>
<dbReference type="OMA" id="CASEHAI"/>
<feature type="compositionally biased region" description="Low complexity" evidence="2">
    <location>
        <begin position="1"/>
        <end position="34"/>
    </location>
</feature>
<feature type="compositionally biased region" description="Basic and acidic residues" evidence="2">
    <location>
        <begin position="508"/>
        <end position="520"/>
    </location>
</feature>
<dbReference type="AlphaFoldDB" id="H3GDM2"/>
<name>H3GDM2_PHYRM</name>
<accession>H3GDM2</accession>
<feature type="compositionally biased region" description="Gly residues" evidence="2">
    <location>
        <begin position="74"/>
        <end position="84"/>
    </location>
</feature>
<dbReference type="EMBL" id="DS566001">
    <property type="status" value="NOT_ANNOTATED_CDS"/>
    <property type="molecule type" value="Genomic_DNA"/>
</dbReference>
<feature type="domain" description="CCHC-type" evidence="3">
    <location>
        <begin position="467"/>
        <end position="480"/>
    </location>
</feature>
<dbReference type="Proteomes" id="UP000005238">
    <property type="component" value="Unassembled WGS sequence"/>
</dbReference>
<feature type="compositionally biased region" description="Basic and acidic residues" evidence="2">
    <location>
        <begin position="712"/>
        <end position="729"/>
    </location>
</feature>
<dbReference type="Pfam" id="PF03732">
    <property type="entry name" value="Retrotrans_gag"/>
    <property type="match status" value="1"/>
</dbReference>
<keyword evidence="1" id="KW-0479">Metal-binding</keyword>
<dbReference type="Gene3D" id="2.40.70.10">
    <property type="entry name" value="Acid Proteases"/>
    <property type="match status" value="1"/>
</dbReference>